<keyword evidence="5 8" id="KW-0677">Repeat</keyword>
<keyword evidence="2 8" id="KW-1134">Transmembrane beta strand</keyword>
<sequence precursor="true">MYLVRKMAVALVLSLVALGGMNATGLGPSSAEAAVVSGITVRGNTRVDAETVRSYVLIVPGKSFSNADIDESVKALYGTGLFSDVNISIGGSQLVVVVVENQVVNSVIIKGNKKIKNDELLRLLQTETRGVVTEAKLQGDVQRMMDYYSSQGRSAASIDYEVTELDGNRVNVVFIIDEGDRTAIGRITFVGNDAFSESRLRSVINSRKRSVFTLLNRKDVFNEAKLAADQEALRRFYMSHGYADFRVISADWDFDEASGRYSVVFTLDEGNLYRYSSIDIDSTIPGVDTRTLTRHIDTKPGRIFDSNDVEASVENLTIALSRAGYTFVQVRPRGDRDYANNTISITYLIDEGPRIYVERIEILGNTKTRDYVIRREFDIAEGDPYNRVLIDRAERQLRDLGFFKSVEIVTEPGSAPDKVIVVVRVDEESTGEFSIGAGVSTTGLVAEISLDERNFLGRGQHLRVAVGFGSDQQNYTVSFTDPYFLGYNVSAGVDAYKTVQNRSSYRPYQSDVIGGGVRLGLPITDDLRLNLNYTLSQQTITQTKKSTAAYFPNGVYLTSAAGYNFTYSTLDNFGDPREGMFLKVGQDFAGLGGDVHYMKSSGEARYYQTLLPNADVVGLVRVAGGSITGLGEDVPVYDNFFLGGETIRGFANYGYGPVDIATGTHVGGKNYWVANAEIQFPFPGISPDFGFRGAVFADAGNLLDVDVPKGAGPVGEANQIRSSVGGSILWSSPIGTLRADFAYVLTKAATDEEQWFRFSAGRKF</sequence>
<dbReference type="GO" id="GO:0009279">
    <property type="term" value="C:cell outer membrane"/>
    <property type="evidence" value="ECO:0007669"/>
    <property type="project" value="UniProtKB-SubCell"/>
</dbReference>
<feature type="signal peptide" evidence="8">
    <location>
        <begin position="1"/>
        <end position="23"/>
    </location>
</feature>
<protein>
    <recommendedName>
        <fullName evidence="8 9">Outer membrane protein assembly factor BamA</fullName>
    </recommendedName>
</protein>
<dbReference type="PIRSF" id="PIRSF006076">
    <property type="entry name" value="OM_assembly_OMP85"/>
    <property type="match status" value="1"/>
</dbReference>
<keyword evidence="3 8" id="KW-0812">Transmembrane</keyword>
<comment type="similarity">
    <text evidence="8">Belongs to the BamA family.</text>
</comment>
<dbReference type="Pfam" id="PF01103">
    <property type="entry name" value="Omp85"/>
    <property type="match status" value="1"/>
</dbReference>
<feature type="domain" description="POTRA" evidence="10">
    <location>
        <begin position="34"/>
        <end position="101"/>
    </location>
</feature>
<feature type="domain" description="POTRA" evidence="10">
    <location>
        <begin position="102"/>
        <end position="179"/>
    </location>
</feature>
<dbReference type="STRING" id="665467.SAMN02982931_00971"/>
<dbReference type="InterPro" id="IPR034746">
    <property type="entry name" value="POTRA"/>
</dbReference>
<evidence type="ECO:0000259" key="10">
    <source>
        <dbReference type="PROSITE" id="PS51779"/>
    </source>
</evidence>
<evidence type="ECO:0000256" key="2">
    <source>
        <dbReference type="ARBA" id="ARBA00022452"/>
    </source>
</evidence>
<reference evidence="11 12" key="1">
    <citation type="submission" date="2016-10" db="EMBL/GenBank/DDBJ databases">
        <authorList>
            <person name="de Groot N.N."/>
        </authorList>
    </citation>
    <scope>NUCLEOTIDE SEQUENCE [LARGE SCALE GENOMIC DNA]</scope>
    <source>
        <strain evidence="11 12">ATCC 35022</strain>
    </source>
</reference>
<dbReference type="RefSeq" id="WP_175478293.1">
    <property type="nucleotide sequence ID" value="NZ_FMXQ01000002.1"/>
</dbReference>
<dbReference type="InterPro" id="IPR010827">
    <property type="entry name" value="BamA/TamA_POTRA"/>
</dbReference>
<comment type="subcellular location">
    <subcellularLocation>
        <location evidence="8">Cell outer membrane</location>
    </subcellularLocation>
    <subcellularLocation>
        <location evidence="1">Membrane</location>
    </subcellularLocation>
</comment>
<proteinExistence type="inferred from homology"/>
<organism evidence="11 12">
    <name type="scientific">Bauldia litoralis</name>
    <dbReference type="NCBI Taxonomy" id="665467"/>
    <lineage>
        <taxon>Bacteria</taxon>
        <taxon>Pseudomonadati</taxon>
        <taxon>Pseudomonadota</taxon>
        <taxon>Alphaproteobacteria</taxon>
        <taxon>Hyphomicrobiales</taxon>
        <taxon>Kaistiaceae</taxon>
        <taxon>Bauldia</taxon>
    </lineage>
</organism>
<comment type="function">
    <text evidence="8">Part of the outer membrane protein assembly complex, which is involved in assembly and insertion of beta-barrel proteins into the outer membrane.</text>
</comment>
<evidence type="ECO:0000256" key="6">
    <source>
        <dbReference type="ARBA" id="ARBA00023136"/>
    </source>
</evidence>
<dbReference type="Proteomes" id="UP000199071">
    <property type="component" value="Unassembled WGS sequence"/>
</dbReference>
<dbReference type="GO" id="GO:0043165">
    <property type="term" value="P:Gram-negative-bacterium-type cell outer membrane assembly"/>
    <property type="evidence" value="ECO:0007669"/>
    <property type="project" value="UniProtKB-UniRule"/>
</dbReference>
<evidence type="ECO:0000313" key="11">
    <source>
        <dbReference type="EMBL" id="SDB12955.1"/>
    </source>
</evidence>
<dbReference type="EMBL" id="FMXQ01000002">
    <property type="protein sequence ID" value="SDB12955.1"/>
    <property type="molecule type" value="Genomic_DNA"/>
</dbReference>
<dbReference type="InterPro" id="IPR023707">
    <property type="entry name" value="OM_assembly_BamA"/>
</dbReference>
<keyword evidence="7 8" id="KW-0998">Cell outer membrane</keyword>
<evidence type="ECO:0000256" key="3">
    <source>
        <dbReference type="ARBA" id="ARBA00022692"/>
    </source>
</evidence>
<evidence type="ECO:0000256" key="8">
    <source>
        <dbReference type="HAMAP-Rule" id="MF_01430"/>
    </source>
</evidence>
<evidence type="ECO:0000256" key="7">
    <source>
        <dbReference type="ARBA" id="ARBA00023237"/>
    </source>
</evidence>
<evidence type="ECO:0000256" key="1">
    <source>
        <dbReference type="ARBA" id="ARBA00004370"/>
    </source>
</evidence>
<dbReference type="PROSITE" id="PS51779">
    <property type="entry name" value="POTRA"/>
    <property type="match status" value="4"/>
</dbReference>
<evidence type="ECO:0000256" key="9">
    <source>
        <dbReference type="NCBIfam" id="TIGR03303"/>
    </source>
</evidence>
<keyword evidence="4 8" id="KW-0732">Signal</keyword>
<feature type="chain" id="PRO_5011803136" description="Outer membrane protein assembly factor BamA" evidence="8">
    <location>
        <begin position="24"/>
        <end position="764"/>
    </location>
</feature>
<evidence type="ECO:0000256" key="5">
    <source>
        <dbReference type="ARBA" id="ARBA00022737"/>
    </source>
</evidence>
<dbReference type="InterPro" id="IPR000184">
    <property type="entry name" value="Bac_surfAg_D15"/>
</dbReference>
<evidence type="ECO:0000256" key="4">
    <source>
        <dbReference type="ARBA" id="ARBA00022729"/>
    </source>
</evidence>
<dbReference type="Pfam" id="PF07244">
    <property type="entry name" value="POTRA"/>
    <property type="match status" value="5"/>
</dbReference>
<feature type="domain" description="POTRA" evidence="10">
    <location>
        <begin position="355"/>
        <end position="428"/>
    </location>
</feature>
<name>A0A1G6AX65_9HYPH</name>
<comment type="subunit">
    <text evidence="8">Part of the Bam complex.</text>
</comment>
<gene>
    <name evidence="8" type="primary">bamA</name>
    <name evidence="11" type="ORF">SAMN02982931_00971</name>
</gene>
<keyword evidence="12" id="KW-1185">Reference proteome</keyword>
<dbReference type="NCBIfam" id="TIGR03303">
    <property type="entry name" value="OM_YaeT"/>
    <property type="match status" value="1"/>
</dbReference>
<feature type="domain" description="POTRA" evidence="10">
    <location>
        <begin position="182"/>
        <end position="270"/>
    </location>
</feature>
<dbReference type="AlphaFoldDB" id="A0A1G6AX65"/>
<dbReference type="PANTHER" id="PTHR12815:SF23">
    <property type="entry name" value="OUTER MEMBRANE PROTEIN ASSEMBLY FACTOR BAMA"/>
    <property type="match status" value="1"/>
</dbReference>
<dbReference type="GO" id="GO:0051205">
    <property type="term" value="P:protein insertion into membrane"/>
    <property type="evidence" value="ECO:0007669"/>
    <property type="project" value="UniProtKB-UniRule"/>
</dbReference>
<evidence type="ECO:0000313" key="12">
    <source>
        <dbReference type="Proteomes" id="UP000199071"/>
    </source>
</evidence>
<keyword evidence="6 8" id="KW-0472">Membrane</keyword>
<dbReference type="Gene3D" id="3.10.20.310">
    <property type="entry name" value="membrane protein fhac"/>
    <property type="match status" value="5"/>
</dbReference>
<accession>A0A1G6AX65</accession>
<dbReference type="InterPro" id="IPR039910">
    <property type="entry name" value="D15-like"/>
</dbReference>
<dbReference type="PANTHER" id="PTHR12815">
    <property type="entry name" value="SORTING AND ASSEMBLY MACHINERY SAMM50 PROTEIN FAMILY MEMBER"/>
    <property type="match status" value="1"/>
</dbReference>
<dbReference type="HAMAP" id="MF_01430">
    <property type="entry name" value="OM_assembly_BamA"/>
    <property type="match status" value="1"/>
</dbReference>
<dbReference type="Gene3D" id="2.40.160.50">
    <property type="entry name" value="membrane protein fhac: a member of the omp85/tpsb transporter family"/>
    <property type="match status" value="1"/>
</dbReference>